<sequence length="296" mass="34417">MNSVPFAFCDSVFASFPCPGIVFEKITQLDLEKNSVWLAVAQNHLDNYLNLHFAVHLTLEGIFYSFRHYSTDGMTSYSFEKVRKMNKKYLKIETVEITDIPDTNTFAVDEKSLVKIIKYIRPTMCLCDLRLLLPDSSSNDHLGKILAPLEESVFWGIEIREYSKVTIDFLMKLLVTECPRYVNVHFQCSDELQATLQKYYPKKHCFNPMTGTHYTRSRLPIWRAETLTLKVLILTAENSIRKFDDIQRTLKDFNPRSEVQSWERPDSHDIVVFLPAVILLVAILCYIAFQLVFFSN</sequence>
<accession>A0A1I7Z3R4</accession>
<evidence type="ECO:0000313" key="2">
    <source>
        <dbReference type="Proteomes" id="UP000095287"/>
    </source>
</evidence>
<reference evidence="3" key="1">
    <citation type="submission" date="2016-11" db="UniProtKB">
        <authorList>
            <consortium name="WormBaseParasite"/>
        </authorList>
    </citation>
    <scope>IDENTIFICATION</scope>
</reference>
<evidence type="ECO:0000256" key="1">
    <source>
        <dbReference type="SAM" id="Phobius"/>
    </source>
</evidence>
<dbReference type="Proteomes" id="UP000095287">
    <property type="component" value="Unplaced"/>
</dbReference>
<keyword evidence="1" id="KW-0812">Transmembrane</keyword>
<feature type="transmembrane region" description="Helical" evidence="1">
    <location>
        <begin position="270"/>
        <end position="294"/>
    </location>
</feature>
<organism evidence="2 3">
    <name type="scientific">Steinernema glaseri</name>
    <dbReference type="NCBI Taxonomy" id="37863"/>
    <lineage>
        <taxon>Eukaryota</taxon>
        <taxon>Metazoa</taxon>
        <taxon>Ecdysozoa</taxon>
        <taxon>Nematoda</taxon>
        <taxon>Chromadorea</taxon>
        <taxon>Rhabditida</taxon>
        <taxon>Tylenchina</taxon>
        <taxon>Panagrolaimomorpha</taxon>
        <taxon>Strongyloidoidea</taxon>
        <taxon>Steinernematidae</taxon>
        <taxon>Steinernema</taxon>
    </lineage>
</organism>
<evidence type="ECO:0000313" key="3">
    <source>
        <dbReference type="WBParaSite" id="L893_g22463.t1"/>
    </source>
</evidence>
<keyword evidence="1" id="KW-1133">Transmembrane helix</keyword>
<keyword evidence="1" id="KW-0472">Membrane</keyword>
<keyword evidence="2" id="KW-1185">Reference proteome</keyword>
<dbReference type="WBParaSite" id="L893_g22463.t1">
    <property type="protein sequence ID" value="L893_g22463.t1"/>
    <property type="gene ID" value="L893_g22463"/>
</dbReference>
<dbReference type="AlphaFoldDB" id="A0A1I7Z3R4"/>
<proteinExistence type="predicted"/>
<name>A0A1I7Z3R4_9BILA</name>
<protein>
    <submittedName>
        <fullName evidence="3">Uncharacterized protein</fullName>
    </submittedName>
</protein>